<gene>
    <name evidence="2" type="ORF">ACFMB1_11900</name>
</gene>
<keyword evidence="1" id="KW-0812">Transmembrane</keyword>
<name>A0ABW1KVV3_9PROT</name>
<protein>
    <submittedName>
        <fullName evidence="2">Uncharacterized protein</fullName>
    </submittedName>
</protein>
<comment type="caution">
    <text evidence="2">The sequence shown here is derived from an EMBL/GenBank/DDBJ whole genome shotgun (WGS) entry which is preliminary data.</text>
</comment>
<dbReference type="Proteomes" id="UP001596116">
    <property type="component" value="Unassembled WGS sequence"/>
</dbReference>
<evidence type="ECO:0000256" key="1">
    <source>
        <dbReference type="SAM" id="Phobius"/>
    </source>
</evidence>
<evidence type="ECO:0000313" key="2">
    <source>
        <dbReference type="EMBL" id="MFC6036250.1"/>
    </source>
</evidence>
<dbReference type="EMBL" id="JBHPON010000002">
    <property type="protein sequence ID" value="MFC6036250.1"/>
    <property type="molecule type" value="Genomic_DNA"/>
</dbReference>
<keyword evidence="1" id="KW-1133">Transmembrane helix</keyword>
<sequence length="174" mass="18310">MRLTGGQSDEQATIDQVRINVAFEQMVFAVFTGAAAGGALTFLLALARSLFGGFFLSGVVSQLLESLLVSILIFLAGFVASVIFGAPLFAALEKRKRRNVWPYLGAASGVAIAVFVLLAISVPGAASFSLDTIAAIFAPALVIAIVFAQGMKPHWRAAEKAEAEAEGPVIFRIH</sequence>
<reference evidence="2 3" key="1">
    <citation type="submission" date="2024-09" db="EMBL/GenBank/DDBJ databases">
        <authorList>
            <person name="Zhang Z.-H."/>
        </authorList>
    </citation>
    <scope>NUCLEOTIDE SEQUENCE [LARGE SCALE GENOMIC DNA]</scope>
    <source>
        <strain evidence="2 3">HHTR114</strain>
    </source>
</reference>
<dbReference type="RefSeq" id="WP_379882520.1">
    <property type="nucleotide sequence ID" value="NZ_JBHPON010000002.1"/>
</dbReference>
<organism evidence="2 3">
    <name type="scientific">Hyphococcus aureus</name>
    <dbReference type="NCBI Taxonomy" id="2666033"/>
    <lineage>
        <taxon>Bacteria</taxon>
        <taxon>Pseudomonadati</taxon>
        <taxon>Pseudomonadota</taxon>
        <taxon>Alphaproteobacteria</taxon>
        <taxon>Parvularculales</taxon>
        <taxon>Parvularculaceae</taxon>
        <taxon>Hyphococcus</taxon>
    </lineage>
</organism>
<feature type="transmembrane region" description="Helical" evidence="1">
    <location>
        <begin position="128"/>
        <end position="148"/>
    </location>
</feature>
<feature type="transmembrane region" description="Helical" evidence="1">
    <location>
        <begin position="67"/>
        <end position="89"/>
    </location>
</feature>
<accession>A0ABW1KVV3</accession>
<evidence type="ECO:0000313" key="3">
    <source>
        <dbReference type="Proteomes" id="UP001596116"/>
    </source>
</evidence>
<keyword evidence="1" id="KW-0472">Membrane</keyword>
<proteinExistence type="predicted"/>
<feature type="transmembrane region" description="Helical" evidence="1">
    <location>
        <begin position="26"/>
        <end position="47"/>
    </location>
</feature>
<feature type="transmembrane region" description="Helical" evidence="1">
    <location>
        <begin position="101"/>
        <end position="122"/>
    </location>
</feature>
<keyword evidence="3" id="KW-1185">Reference proteome</keyword>